<dbReference type="EMBL" id="MN740360">
    <property type="protein sequence ID" value="QHU02599.1"/>
    <property type="molecule type" value="Genomic_DNA"/>
</dbReference>
<proteinExistence type="predicted"/>
<evidence type="ECO:0000313" key="1">
    <source>
        <dbReference type="EMBL" id="QHU02599.1"/>
    </source>
</evidence>
<name>A0A6C0JAD3_9ZZZZ</name>
<sequence>MKIALIIYGFVRDIEQSYKEHKFFLDNYDCDIYISTWNILGKKKSPKVYGDKSTDWTDYEELLDVNKLLSLFNPRAYEIEDIHDFNNKYDDTFINNYLKKYNFTSYSRCKNSIIGQYYRIKSLWNLFNTNKNDNVHYDLIIRSRFDNKFPTKITLNNILKDNSMYVTNWWGRNVDLDGVDDFFYMSNSYETMNILCNVFDYVLTSKNMLSDKYIKPQQGRSGPVPELIVAHLLRINNIKINNMGIKMSLIK</sequence>
<organism evidence="1">
    <name type="scientific">viral metagenome</name>
    <dbReference type="NCBI Taxonomy" id="1070528"/>
    <lineage>
        <taxon>unclassified sequences</taxon>
        <taxon>metagenomes</taxon>
        <taxon>organismal metagenomes</taxon>
    </lineage>
</organism>
<reference evidence="1" key="1">
    <citation type="journal article" date="2020" name="Nature">
        <title>Giant virus diversity and host interactions through global metagenomics.</title>
        <authorList>
            <person name="Schulz F."/>
            <person name="Roux S."/>
            <person name="Paez-Espino D."/>
            <person name="Jungbluth S."/>
            <person name="Walsh D.A."/>
            <person name="Denef V.J."/>
            <person name="McMahon K.D."/>
            <person name="Konstantinidis K.T."/>
            <person name="Eloe-Fadrosh E.A."/>
            <person name="Kyrpides N.C."/>
            <person name="Woyke T."/>
        </authorList>
    </citation>
    <scope>NUCLEOTIDE SEQUENCE</scope>
    <source>
        <strain evidence="1">GVMAG-M-3300025880-76</strain>
    </source>
</reference>
<protein>
    <submittedName>
        <fullName evidence="1">Uncharacterized protein</fullName>
    </submittedName>
</protein>
<dbReference type="AlphaFoldDB" id="A0A6C0JAD3"/>
<accession>A0A6C0JAD3</accession>